<dbReference type="GO" id="GO:0005829">
    <property type="term" value="C:cytosol"/>
    <property type="evidence" value="ECO:0007669"/>
    <property type="project" value="TreeGrafter"/>
</dbReference>
<organism evidence="4 5">
    <name type="scientific">Armillaria gallica</name>
    <name type="common">Bulbous honey fungus</name>
    <name type="synonym">Armillaria bulbosa</name>
    <dbReference type="NCBI Taxonomy" id="47427"/>
    <lineage>
        <taxon>Eukaryota</taxon>
        <taxon>Fungi</taxon>
        <taxon>Dikarya</taxon>
        <taxon>Basidiomycota</taxon>
        <taxon>Agaricomycotina</taxon>
        <taxon>Agaricomycetes</taxon>
        <taxon>Agaricomycetidae</taxon>
        <taxon>Agaricales</taxon>
        <taxon>Marasmiineae</taxon>
        <taxon>Physalacriaceae</taxon>
        <taxon>Armillaria</taxon>
    </lineage>
</organism>
<name>A0A2H3CIH9_ARMGA</name>
<reference evidence="5" key="1">
    <citation type="journal article" date="2017" name="Nat. Ecol. Evol.">
        <title>Genome expansion and lineage-specific genetic innovations in the forest pathogenic fungi Armillaria.</title>
        <authorList>
            <person name="Sipos G."/>
            <person name="Prasanna A.N."/>
            <person name="Walter M.C."/>
            <person name="O'Connor E."/>
            <person name="Balint B."/>
            <person name="Krizsan K."/>
            <person name="Kiss B."/>
            <person name="Hess J."/>
            <person name="Varga T."/>
            <person name="Slot J."/>
            <person name="Riley R."/>
            <person name="Boka B."/>
            <person name="Rigling D."/>
            <person name="Barry K."/>
            <person name="Lee J."/>
            <person name="Mihaltcheva S."/>
            <person name="LaButti K."/>
            <person name="Lipzen A."/>
            <person name="Waldron R."/>
            <person name="Moloney N.M."/>
            <person name="Sperisen C."/>
            <person name="Kredics L."/>
            <person name="Vagvoelgyi C."/>
            <person name="Patrignani A."/>
            <person name="Fitzpatrick D."/>
            <person name="Nagy I."/>
            <person name="Doyle S."/>
            <person name="Anderson J.B."/>
            <person name="Grigoriev I.V."/>
            <person name="Gueldener U."/>
            <person name="Muensterkoetter M."/>
            <person name="Nagy L.G."/>
        </authorList>
    </citation>
    <scope>NUCLEOTIDE SEQUENCE [LARGE SCALE GENOMIC DNA]</scope>
    <source>
        <strain evidence="5">Ar21-2</strain>
    </source>
</reference>
<evidence type="ECO:0000313" key="4">
    <source>
        <dbReference type="EMBL" id="PBK79002.1"/>
    </source>
</evidence>
<protein>
    <submittedName>
        <fullName evidence="4">Uncharacterized protein</fullName>
    </submittedName>
</protein>
<dbReference type="AlphaFoldDB" id="A0A2H3CIH9"/>
<keyword evidence="2" id="KW-0560">Oxidoreductase</keyword>
<dbReference type="PANTHER" id="PTHR10681">
    <property type="entry name" value="THIOREDOXIN PEROXIDASE"/>
    <property type="match status" value="1"/>
</dbReference>
<evidence type="ECO:0000256" key="2">
    <source>
        <dbReference type="ARBA" id="ARBA00023002"/>
    </source>
</evidence>
<dbReference type="GO" id="GO:0008379">
    <property type="term" value="F:thioredoxin peroxidase activity"/>
    <property type="evidence" value="ECO:0007669"/>
    <property type="project" value="TreeGrafter"/>
</dbReference>
<evidence type="ECO:0000256" key="1">
    <source>
        <dbReference type="ARBA" id="ARBA00009796"/>
    </source>
</evidence>
<comment type="similarity">
    <text evidence="1">Belongs to the peroxiredoxin family. AhpC/Prx1 subfamily.</text>
</comment>
<dbReference type="STRING" id="47427.A0A2H3CIH9"/>
<evidence type="ECO:0000256" key="3">
    <source>
        <dbReference type="SAM" id="MobiDB-lite"/>
    </source>
</evidence>
<accession>A0A2H3CIH9</accession>
<dbReference type="InterPro" id="IPR050217">
    <property type="entry name" value="Peroxiredoxin"/>
</dbReference>
<dbReference type="InParanoid" id="A0A2H3CIH9"/>
<dbReference type="GO" id="GO:0006979">
    <property type="term" value="P:response to oxidative stress"/>
    <property type="evidence" value="ECO:0007669"/>
    <property type="project" value="TreeGrafter"/>
</dbReference>
<evidence type="ECO:0000313" key="5">
    <source>
        <dbReference type="Proteomes" id="UP000217790"/>
    </source>
</evidence>
<dbReference type="Gene3D" id="3.40.30.10">
    <property type="entry name" value="Glutaredoxin"/>
    <property type="match status" value="1"/>
</dbReference>
<sequence length="183" mass="21007">MTHFFSPFPALMTTIDPRQRYSSPTMALTVSFSLKSVSTDFQHSQFASANQPRKEGGLGPDFKLPPHRRPKHVYLPQLRRPLRGGQITVKDLPVNRSVDETIRLIKVFQIRQTRRNLPPTPPGNWRKEMKADSKGFKEYFSAMVGDEHARQAQMLSWQQQEEDPDRPSPPLDAFSCVLQSTFL</sequence>
<dbReference type="GO" id="GO:0033554">
    <property type="term" value="P:cellular response to stress"/>
    <property type="evidence" value="ECO:0007669"/>
    <property type="project" value="TreeGrafter"/>
</dbReference>
<dbReference type="EMBL" id="KZ293874">
    <property type="protein sequence ID" value="PBK79002.1"/>
    <property type="molecule type" value="Genomic_DNA"/>
</dbReference>
<dbReference type="PANTHER" id="PTHR10681:SF128">
    <property type="entry name" value="THIOREDOXIN-DEPENDENT PEROXIDE REDUCTASE, MITOCHONDRIAL"/>
    <property type="match status" value="1"/>
</dbReference>
<dbReference type="GO" id="GO:0042744">
    <property type="term" value="P:hydrogen peroxide catabolic process"/>
    <property type="evidence" value="ECO:0007669"/>
    <property type="project" value="TreeGrafter"/>
</dbReference>
<dbReference type="GO" id="GO:0045454">
    <property type="term" value="P:cell redox homeostasis"/>
    <property type="evidence" value="ECO:0007669"/>
    <property type="project" value="TreeGrafter"/>
</dbReference>
<dbReference type="OrthoDB" id="185659at2759"/>
<gene>
    <name evidence="4" type="ORF">ARMGADRAFT_1093555</name>
</gene>
<dbReference type="Proteomes" id="UP000217790">
    <property type="component" value="Unassembled WGS sequence"/>
</dbReference>
<keyword evidence="5" id="KW-1185">Reference proteome</keyword>
<proteinExistence type="inferred from homology"/>
<feature type="region of interest" description="Disordered" evidence="3">
    <location>
        <begin position="43"/>
        <end position="68"/>
    </location>
</feature>